<protein>
    <recommendedName>
        <fullName evidence="9">3-hydroxy-3-methylglutaryl coenzyme A reductase</fullName>
        <shortName evidence="9">HMG-CoA reductase</shortName>
        <ecNumber evidence="9">1.1.1.34</ecNumber>
    </recommendedName>
</protein>
<dbReference type="FunFam" id="3.30.70.420:FF:000001">
    <property type="entry name" value="3-hydroxy-3-methylglutaryl coenzyme A reductase"/>
    <property type="match status" value="1"/>
</dbReference>
<evidence type="ECO:0000256" key="1">
    <source>
        <dbReference type="ARBA" id="ARBA00004477"/>
    </source>
</evidence>
<dbReference type="FunFam" id="3.90.770.10:FF:000001">
    <property type="entry name" value="3-hydroxy-3-methylglutaryl coenzyme A reductase"/>
    <property type="match status" value="1"/>
</dbReference>
<evidence type="ECO:0000313" key="13">
    <source>
        <dbReference type="Proteomes" id="UP000274822"/>
    </source>
</evidence>
<dbReference type="GO" id="GO:0004420">
    <property type="term" value="F:hydroxymethylglutaryl-CoA reductase (NADPH) activity"/>
    <property type="evidence" value="ECO:0007669"/>
    <property type="project" value="UniProtKB-EC"/>
</dbReference>
<feature type="transmembrane region" description="Helical" evidence="9">
    <location>
        <begin position="27"/>
        <end position="46"/>
    </location>
</feature>
<feature type="transmembrane region" description="Helical" evidence="9">
    <location>
        <begin position="418"/>
        <end position="436"/>
    </location>
</feature>
<feature type="domain" description="SSD" evidence="11">
    <location>
        <begin position="291"/>
        <end position="464"/>
    </location>
</feature>
<dbReference type="Gene3D" id="1.10.3270.10">
    <property type="entry name" value="HMGR, N-terminal domain"/>
    <property type="match status" value="1"/>
</dbReference>
<accession>A0A433QUD8</accession>
<evidence type="ECO:0000256" key="6">
    <source>
        <dbReference type="ARBA" id="ARBA00022989"/>
    </source>
</evidence>
<dbReference type="InterPro" id="IPR009029">
    <property type="entry name" value="HMG_CoA_Rdtase_sub-bd_dom_sf"/>
</dbReference>
<dbReference type="Proteomes" id="UP000274822">
    <property type="component" value="Unassembled WGS sequence"/>
</dbReference>
<comment type="subcellular location">
    <subcellularLocation>
        <location evidence="1 9">Endoplasmic reticulum membrane</location>
        <topology evidence="1 9">Multi-pass membrane protein</topology>
    </subcellularLocation>
</comment>
<dbReference type="InterPro" id="IPR009023">
    <property type="entry name" value="HMG_CoA_Rdtase_NAD(P)-bd_sf"/>
</dbReference>
<evidence type="ECO:0000256" key="8">
    <source>
        <dbReference type="ARBA" id="ARBA00023136"/>
    </source>
</evidence>
<evidence type="ECO:0000256" key="4">
    <source>
        <dbReference type="ARBA" id="ARBA00022824"/>
    </source>
</evidence>
<dbReference type="InterPro" id="IPR053958">
    <property type="entry name" value="HMGCR/SNAP/NPC1-like_SSD"/>
</dbReference>
<dbReference type="InterPro" id="IPR023282">
    <property type="entry name" value="HMG_CoA_Rdtase_N"/>
</dbReference>
<comment type="catalytic activity">
    <reaction evidence="9">
        <text>(R)-mevalonate + 2 NADP(+) + CoA = (3S)-3-hydroxy-3-methylglutaryl-CoA + 2 NADPH + 2 H(+)</text>
        <dbReference type="Rhea" id="RHEA:15989"/>
        <dbReference type="ChEBI" id="CHEBI:15378"/>
        <dbReference type="ChEBI" id="CHEBI:36464"/>
        <dbReference type="ChEBI" id="CHEBI:43074"/>
        <dbReference type="ChEBI" id="CHEBI:57287"/>
        <dbReference type="ChEBI" id="CHEBI:57783"/>
        <dbReference type="ChEBI" id="CHEBI:58349"/>
        <dbReference type="EC" id="1.1.1.34"/>
    </reaction>
</comment>
<dbReference type="GO" id="GO:0015936">
    <property type="term" value="P:coenzyme A metabolic process"/>
    <property type="evidence" value="ECO:0007669"/>
    <property type="project" value="InterPro"/>
</dbReference>
<dbReference type="EMBL" id="RBNJ01001246">
    <property type="protein sequence ID" value="RUS33409.1"/>
    <property type="molecule type" value="Genomic_DNA"/>
</dbReference>
<comment type="caution">
    <text evidence="12">The sequence shown here is derived from an EMBL/GenBank/DDBJ whole genome shotgun (WGS) entry which is preliminary data.</text>
</comment>
<dbReference type="Gene3D" id="3.90.770.10">
    <property type="entry name" value="3-hydroxy-3-methylglutaryl-coenzyme A Reductase, Chain A, domain 2"/>
    <property type="match status" value="1"/>
</dbReference>
<keyword evidence="13" id="KW-1185">Reference proteome</keyword>
<dbReference type="Gene3D" id="3.30.70.420">
    <property type="entry name" value="Hydroxymethylglutaryl-CoA reductase, class I/II, NAD/NADP-binding domain"/>
    <property type="match status" value="1"/>
</dbReference>
<feature type="transmembrane region" description="Helical" evidence="9">
    <location>
        <begin position="442"/>
        <end position="464"/>
    </location>
</feature>
<evidence type="ECO:0000256" key="10">
    <source>
        <dbReference type="SAM" id="MobiDB-lite"/>
    </source>
</evidence>
<feature type="transmembrane region" description="Helical" evidence="9">
    <location>
        <begin position="290"/>
        <end position="310"/>
    </location>
</feature>
<evidence type="ECO:0000256" key="5">
    <source>
        <dbReference type="ARBA" id="ARBA00022857"/>
    </source>
</evidence>
<dbReference type="InterPro" id="IPR023076">
    <property type="entry name" value="HMG_CoA_Rdtase_CS"/>
</dbReference>
<evidence type="ECO:0000256" key="7">
    <source>
        <dbReference type="ARBA" id="ARBA00023002"/>
    </source>
</evidence>
<dbReference type="GO" id="GO:0008299">
    <property type="term" value="P:isoprenoid biosynthetic process"/>
    <property type="evidence" value="ECO:0007669"/>
    <property type="project" value="InterPro"/>
</dbReference>
<keyword evidence="5 9" id="KW-0521">NADP</keyword>
<dbReference type="InterPro" id="IPR000731">
    <property type="entry name" value="SSD"/>
</dbReference>
<evidence type="ECO:0000313" key="12">
    <source>
        <dbReference type="EMBL" id="RUS33409.1"/>
    </source>
</evidence>
<dbReference type="SUPFAM" id="SSF55035">
    <property type="entry name" value="NAD-binding domain of HMG-CoA reductase"/>
    <property type="match status" value="1"/>
</dbReference>
<evidence type="ECO:0000259" key="11">
    <source>
        <dbReference type="PROSITE" id="PS50156"/>
    </source>
</evidence>
<keyword evidence="8 9" id="KW-0472">Membrane</keyword>
<dbReference type="InterPro" id="IPR002202">
    <property type="entry name" value="HMG_CoA_Rdtase"/>
</dbReference>
<gene>
    <name evidence="12" type="ORF">BC938DRAFT_471861</name>
</gene>
<name>A0A433QUD8_9FUNG</name>
<dbReference type="InterPro" id="IPR004554">
    <property type="entry name" value="HMG_CoA_Rdtase_eu_arc"/>
</dbReference>
<comment type="similarity">
    <text evidence="2 9">Belongs to the HMG-CoA reductase family.</text>
</comment>
<dbReference type="SUPFAM" id="SSF56542">
    <property type="entry name" value="Substrate-binding domain of HMG-CoA reductase"/>
    <property type="match status" value="1"/>
</dbReference>
<dbReference type="PROSITE" id="PS00066">
    <property type="entry name" value="HMG_COA_REDUCTASE_1"/>
    <property type="match status" value="1"/>
</dbReference>
<dbReference type="Pfam" id="PF12349">
    <property type="entry name" value="Sterol-sensing"/>
    <property type="match status" value="1"/>
</dbReference>
<sequence length="1247" mass="134489">MSGQLSSFTRRTLHNAAKRSSKNPIEMIVATLILASFCYFYLFHLAKNSEIFVDNSQSIVDPAFVSATRETDQFLPYDHNLSNPPTNAVRLKLKQIVISNPVEPNALGQPSSGVLTRPVLTSVLQFQEMIEKELFVADGVNKYLYNDNLCYKRPRSNPLFSDEDPCFTQTPLQIWGKNPAKLAADRDIFATIARNVDSSSFLFKDLRLNTTENVNSALSLILSYAFDANGPYRSQLANLWEDKVASINTGGLVSQSSGKHHQKSTIAWLAMIAANVVLKVKELIDNAESIDIFVVLMGYVMMIFTFASLYVNMGAIGSRTSLATAVLAGGFFAFLLSVLTVHLLGGTVNPVLLSEAIPFLVITIGFDRPYTLTKRVLQGSSEAASQQTFADAASVQSSVHQSVMEAVSAVGGNIARDVFFEILVLLAGAASGVPGLREFCFLSAFLLFYDLVFMFTFYTAVLTLKLELRRIRDINGSDPKTAIVEKEKERASSPAYFKQIMNKAFSDSNYELSKKDNVENPAIARVKLLMIVGFVIMHVFNITTTLQVKGAATAPSLAHVDIHPRVDIGDPTINPVLQLLLDQHKQSARAQLPLIVEVTPPLLFHVMSSQHRLLTGFVPKVFGSLFGSLLHIYDVYVQDPIISKWITLGLSVSLFLNIYLFNVAKQPKQVVVEQSRAASLNKQTVAAEPSEKAVAHIAHIAHAAPVAVRPAQELPKQQQHLTVPTLKPVVKSAPKPEPIPVSDECRSVEDCVAILKNPDLGAPTLIDDEILLLANVGKIAPYALEKVLGDLERAVFIRRAMISRGSRTKSLESSLLPYESYDYSKVIGACCENVIGYMPIPVGVAGPIDIDGESVHIPMATTEGCLVASTARGCKAINAGGGAITVITQDGMTRGPCVEFPNITRAAAAKRWVEEEGSQVVRDAFNSTSRFARLRKLKVALAGKLAYIRFSTTTGDAMGMNMISKGCEKALAVMADHFPDMQIISLSGNYCTDKKPAAVNWIEGRGKSCVSEAVIPGHVVEKVLKTTVAALVELNISKNLIGSAMAGSIGGFNAHAANILTAIYLATGQDPAQNVESSNCITLMFAVNEGRDLHISCTMPSIEVGTIGGGTILPPQQSMLDFLGVRGPHPTEPGKNAQRLARIICAACMAGELSLCAALAAGHLVKSHMQHNRAATPAPAAISPITRTPALTPASSPVSSEPTSPVASFLPEAREMSGGLSPARVTVEVCTYNENDPRGPSGSCIKS</sequence>
<dbReference type="InterPro" id="IPR023074">
    <property type="entry name" value="HMG_CoA_Rdtase_cat_sf"/>
</dbReference>
<keyword evidence="6 9" id="KW-1133">Transmembrane helix</keyword>
<dbReference type="PRINTS" id="PR00071">
    <property type="entry name" value="HMGCOARDTASE"/>
</dbReference>
<organism evidence="12 13">
    <name type="scientific">Jimgerdemannia flammicorona</name>
    <dbReference type="NCBI Taxonomy" id="994334"/>
    <lineage>
        <taxon>Eukaryota</taxon>
        <taxon>Fungi</taxon>
        <taxon>Fungi incertae sedis</taxon>
        <taxon>Mucoromycota</taxon>
        <taxon>Mucoromycotina</taxon>
        <taxon>Endogonomycetes</taxon>
        <taxon>Endogonales</taxon>
        <taxon>Endogonaceae</taxon>
        <taxon>Jimgerdemannia</taxon>
    </lineage>
</organism>
<dbReference type="PANTHER" id="PTHR10572">
    <property type="entry name" value="3-HYDROXY-3-METHYLGLUTARYL-COENZYME A REDUCTASE"/>
    <property type="match status" value="1"/>
</dbReference>
<evidence type="ECO:0000256" key="3">
    <source>
        <dbReference type="ARBA" id="ARBA00022692"/>
    </source>
</evidence>
<dbReference type="GO" id="GO:0006696">
    <property type="term" value="P:ergosterol biosynthetic process"/>
    <property type="evidence" value="ECO:0007669"/>
    <property type="project" value="TreeGrafter"/>
</dbReference>
<dbReference type="PROSITE" id="PS50065">
    <property type="entry name" value="HMG_COA_REDUCTASE_4"/>
    <property type="match status" value="1"/>
</dbReference>
<keyword evidence="7 9" id="KW-0560">Oxidoreductase</keyword>
<feature type="transmembrane region" description="Helical" evidence="9">
    <location>
        <begin position="322"/>
        <end position="344"/>
    </location>
</feature>
<proteinExistence type="inferred from homology"/>
<dbReference type="AlphaFoldDB" id="A0A433QUD8"/>
<comment type="pathway">
    <text evidence="9">Metabolic intermediate biosynthesis; (R)-mevalonate biosynthesis; (R)-mevalonate from acetyl-CoA: step 3/3.</text>
</comment>
<dbReference type="Pfam" id="PF00368">
    <property type="entry name" value="HMG-CoA_red"/>
    <property type="match status" value="1"/>
</dbReference>
<dbReference type="CDD" id="cd00643">
    <property type="entry name" value="HMG-CoA_reductase_classI"/>
    <property type="match status" value="1"/>
</dbReference>
<dbReference type="PANTHER" id="PTHR10572:SF24">
    <property type="entry name" value="3-HYDROXY-3-METHYLGLUTARYL-COENZYME A REDUCTASE"/>
    <property type="match status" value="1"/>
</dbReference>
<dbReference type="FunFam" id="1.10.3270.10:FF:000001">
    <property type="entry name" value="3-hydroxy-3-methylglutaryl coenzyme A reductase"/>
    <property type="match status" value="1"/>
</dbReference>
<feature type="region of interest" description="Disordered" evidence="10">
    <location>
        <begin position="1175"/>
        <end position="1206"/>
    </location>
</feature>
<dbReference type="UniPathway" id="UPA00058">
    <property type="reaction ID" value="UER00103"/>
</dbReference>
<evidence type="ECO:0000256" key="9">
    <source>
        <dbReference type="RuleBase" id="RU361219"/>
    </source>
</evidence>
<evidence type="ECO:0000256" key="2">
    <source>
        <dbReference type="ARBA" id="ARBA00007661"/>
    </source>
</evidence>
<keyword evidence="3 9" id="KW-0812">Transmembrane</keyword>
<dbReference type="PROSITE" id="PS00318">
    <property type="entry name" value="HMG_COA_REDUCTASE_2"/>
    <property type="match status" value="1"/>
</dbReference>
<dbReference type="NCBIfam" id="TIGR00533">
    <property type="entry name" value="HMG_CoA_R_NADP"/>
    <property type="match status" value="1"/>
</dbReference>
<dbReference type="PROSITE" id="PS01192">
    <property type="entry name" value="HMG_COA_REDUCTASE_3"/>
    <property type="match status" value="1"/>
</dbReference>
<dbReference type="GO" id="GO:0005789">
    <property type="term" value="C:endoplasmic reticulum membrane"/>
    <property type="evidence" value="ECO:0007669"/>
    <property type="project" value="UniProtKB-SubCell"/>
</dbReference>
<reference evidence="12 13" key="1">
    <citation type="journal article" date="2018" name="New Phytol.">
        <title>Phylogenomics of Endogonaceae and evolution of mycorrhizas within Mucoromycota.</title>
        <authorList>
            <person name="Chang Y."/>
            <person name="Desiro A."/>
            <person name="Na H."/>
            <person name="Sandor L."/>
            <person name="Lipzen A."/>
            <person name="Clum A."/>
            <person name="Barry K."/>
            <person name="Grigoriev I.V."/>
            <person name="Martin F.M."/>
            <person name="Stajich J.E."/>
            <person name="Smith M.E."/>
            <person name="Bonito G."/>
            <person name="Spatafora J.W."/>
        </authorList>
    </citation>
    <scope>NUCLEOTIDE SEQUENCE [LARGE SCALE GENOMIC DNA]</scope>
    <source>
        <strain evidence="12 13">AD002</strain>
    </source>
</reference>
<dbReference type="PROSITE" id="PS50156">
    <property type="entry name" value="SSD"/>
    <property type="match status" value="1"/>
</dbReference>
<dbReference type="GO" id="GO:0005778">
    <property type="term" value="C:peroxisomal membrane"/>
    <property type="evidence" value="ECO:0007669"/>
    <property type="project" value="TreeGrafter"/>
</dbReference>
<dbReference type="EC" id="1.1.1.34" evidence="9"/>
<keyword evidence="4 9" id="KW-0256">Endoplasmic reticulum</keyword>